<dbReference type="InterPro" id="IPR013324">
    <property type="entry name" value="RNA_pol_sigma_r3/r4-like"/>
</dbReference>
<gene>
    <name evidence="8" type="ORF">ACFSJD_29675</name>
</gene>
<dbReference type="SUPFAM" id="SSF88946">
    <property type="entry name" value="Sigma2 domain of RNA polymerase sigma factors"/>
    <property type="match status" value="1"/>
</dbReference>
<dbReference type="Pfam" id="PF08281">
    <property type="entry name" value="Sigma70_r4_2"/>
    <property type="match status" value="1"/>
</dbReference>
<evidence type="ECO:0000259" key="6">
    <source>
        <dbReference type="Pfam" id="PF08281"/>
    </source>
</evidence>
<dbReference type="Pfam" id="PF04542">
    <property type="entry name" value="Sigma70_r2"/>
    <property type="match status" value="1"/>
</dbReference>
<evidence type="ECO:0000256" key="1">
    <source>
        <dbReference type="ARBA" id="ARBA00010641"/>
    </source>
</evidence>
<evidence type="ECO:0000259" key="7">
    <source>
        <dbReference type="Pfam" id="PF20239"/>
    </source>
</evidence>
<evidence type="ECO:0000313" key="8">
    <source>
        <dbReference type="EMBL" id="MFD1521701.1"/>
    </source>
</evidence>
<dbReference type="PANTHER" id="PTHR47756:SF2">
    <property type="entry name" value="BLL6612 PROTEIN"/>
    <property type="match status" value="1"/>
</dbReference>
<keyword evidence="9" id="KW-1185">Reference proteome</keyword>
<feature type="domain" description="DUF6596" evidence="7">
    <location>
        <begin position="188"/>
        <end position="288"/>
    </location>
</feature>
<feature type="domain" description="RNA polymerase sigma-70 region 2" evidence="5">
    <location>
        <begin position="12"/>
        <end position="76"/>
    </location>
</feature>
<dbReference type="InterPro" id="IPR007627">
    <property type="entry name" value="RNA_pol_sigma70_r2"/>
</dbReference>
<name>A0ABW4F1X6_9PSEU</name>
<keyword evidence="3" id="KW-0731">Sigma factor</keyword>
<evidence type="ECO:0000313" key="9">
    <source>
        <dbReference type="Proteomes" id="UP001597114"/>
    </source>
</evidence>
<keyword evidence="4" id="KW-0804">Transcription</keyword>
<comment type="caution">
    <text evidence="8">The sequence shown here is derived from an EMBL/GenBank/DDBJ whole genome shotgun (WGS) entry which is preliminary data.</text>
</comment>
<accession>A0ABW4F1X6</accession>
<dbReference type="Gene3D" id="1.10.1740.10">
    <property type="match status" value="1"/>
</dbReference>
<dbReference type="EMBL" id="JBHUCO010000037">
    <property type="protein sequence ID" value="MFD1521701.1"/>
    <property type="molecule type" value="Genomic_DNA"/>
</dbReference>
<dbReference type="Gene3D" id="1.10.10.10">
    <property type="entry name" value="Winged helix-like DNA-binding domain superfamily/Winged helix DNA-binding domain"/>
    <property type="match status" value="1"/>
</dbReference>
<reference evidence="9" key="1">
    <citation type="journal article" date="2019" name="Int. J. Syst. Evol. Microbiol.">
        <title>The Global Catalogue of Microorganisms (GCM) 10K type strain sequencing project: providing services to taxonomists for standard genome sequencing and annotation.</title>
        <authorList>
            <consortium name="The Broad Institute Genomics Platform"/>
            <consortium name="The Broad Institute Genome Sequencing Center for Infectious Disease"/>
            <person name="Wu L."/>
            <person name="Ma J."/>
        </authorList>
    </citation>
    <scope>NUCLEOTIDE SEQUENCE [LARGE SCALE GENOMIC DNA]</scope>
    <source>
        <strain evidence="9">CCM 7043</strain>
    </source>
</reference>
<dbReference type="InterPro" id="IPR036388">
    <property type="entry name" value="WH-like_DNA-bd_sf"/>
</dbReference>
<organism evidence="8 9">
    <name type="scientific">Pseudonocardia yunnanensis</name>
    <dbReference type="NCBI Taxonomy" id="58107"/>
    <lineage>
        <taxon>Bacteria</taxon>
        <taxon>Bacillati</taxon>
        <taxon>Actinomycetota</taxon>
        <taxon>Actinomycetes</taxon>
        <taxon>Pseudonocardiales</taxon>
        <taxon>Pseudonocardiaceae</taxon>
        <taxon>Pseudonocardia</taxon>
    </lineage>
</organism>
<dbReference type="RefSeq" id="WP_344723971.1">
    <property type="nucleotide sequence ID" value="NZ_BAAAUS010000024.1"/>
</dbReference>
<dbReference type="PANTHER" id="PTHR47756">
    <property type="entry name" value="BLL6612 PROTEIN-RELATED"/>
    <property type="match status" value="1"/>
</dbReference>
<comment type="similarity">
    <text evidence="1">Belongs to the sigma-70 factor family. ECF subfamily.</text>
</comment>
<proteinExistence type="inferred from homology"/>
<dbReference type="InterPro" id="IPR046531">
    <property type="entry name" value="DUF6596"/>
</dbReference>
<evidence type="ECO:0000256" key="3">
    <source>
        <dbReference type="ARBA" id="ARBA00023082"/>
    </source>
</evidence>
<evidence type="ECO:0000256" key="4">
    <source>
        <dbReference type="ARBA" id="ARBA00023163"/>
    </source>
</evidence>
<sequence>MSEAGDVLDRVFRTERARVLAALIRGLGDFELAEDALSEAAVTALGRWPVDGVPRDPVAWLVTVARRTALDRIRRAGVGAAKYEQVARAAGNGVTAVDELPDRLPDGLARVGDDRLSLLFTCCHPALGPEVRVALTLQAVAGLSAAQIARAFLVGEATMAQRLVRAKRKIRDAGIRFAVPDDAALPDRLAAALAVIYLVFTEGYLATAGADLLRPDLTAEAIRLGKMLATLMPDEPEPLGLVALMLLQDSRRAARTGPDGELVLLDDQDRSRWDRAEIDEGLALVETALRRGRPGPYQLQAAIAAVHAAAGAAAETEWPQIVALYDELQRRHPSPVVALNRAVAVAMVEGPQRGLELLDGIRGLERYRLFHAARGDLLRRQERVAEAVVAYRQARELAGNQTERRFLDARLRELGDRSPGKLADDAGEPAHE</sequence>
<dbReference type="Pfam" id="PF20239">
    <property type="entry name" value="DUF6596"/>
    <property type="match status" value="1"/>
</dbReference>
<evidence type="ECO:0000256" key="2">
    <source>
        <dbReference type="ARBA" id="ARBA00023015"/>
    </source>
</evidence>
<protein>
    <submittedName>
        <fullName evidence="8">RNA polymerase sigma factor</fullName>
    </submittedName>
</protein>
<dbReference type="SUPFAM" id="SSF88659">
    <property type="entry name" value="Sigma3 and sigma4 domains of RNA polymerase sigma factors"/>
    <property type="match status" value="1"/>
</dbReference>
<evidence type="ECO:0000259" key="5">
    <source>
        <dbReference type="Pfam" id="PF04542"/>
    </source>
</evidence>
<dbReference type="InterPro" id="IPR013325">
    <property type="entry name" value="RNA_pol_sigma_r2"/>
</dbReference>
<dbReference type="Proteomes" id="UP001597114">
    <property type="component" value="Unassembled WGS sequence"/>
</dbReference>
<dbReference type="InterPro" id="IPR013249">
    <property type="entry name" value="RNA_pol_sigma70_r4_t2"/>
</dbReference>
<keyword evidence="2" id="KW-0805">Transcription regulation</keyword>
<feature type="domain" description="RNA polymerase sigma factor 70 region 4 type 2" evidence="6">
    <location>
        <begin position="120"/>
        <end position="170"/>
    </location>
</feature>